<evidence type="ECO:0000313" key="2">
    <source>
        <dbReference type="EMBL" id="URE35151.1"/>
    </source>
</evidence>
<dbReference type="PANTHER" id="PTHR33647">
    <property type="entry name" value="OS01G0793900 PROTEIN"/>
    <property type="match status" value="1"/>
</dbReference>
<dbReference type="EMBL" id="CP097510">
    <property type="protein sequence ID" value="URE35151.1"/>
    <property type="molecule type" value="Genomic_DNA"/>
</dbReference>
<dbReference type="PANTHER" id="PTHR33647:SF5">
    <property type="entry name" value="OS01G0793900 PROTEIN"/>
    <property type="match status" value="1"/>
</dbReference>
<evidence type="ECO:0000313" key="3">
    <source>
        <dbReference type="Proteomes" id="UP001055439"/>
    </source>
</evidence>
<feature type="region of interest" description="Disordered" evidence="1">
    <location>
        <begin position="93"/>
        <end position="121"/>
    </location>
</feature>
<organism evidence="2 3">
    <name type="scientific">Musa troglodytarum</name>
    <name type="common">fe'i banana</name>
    <dbReference type="NCBI Taxonomy" id="320322"/>
    <lineage>
        <taxon>Eukaryota</taxon>
        <taxon>Viridiplantae</taxon>
        <taxon>Streptophyta</taxon>
        <taxon>Embryophyta</taxon>
        <taxon>Tracheophyta</taxon>
        <taxon>Spermatophyta</taxon>
        <taxon>Magnoliopsida</taxon>
        <taxon>Liliopsida</taxon>
        <taxon>Zingiberales</taxon>
        <taxon>Musaceae</taxon>
        <taxon>Musa</taxon>
    </lineage>
</organism>
<keyword evidence="3" id="KW-1185">Reference proteome</keyword>
<name>A0A9E7KZL3_9LILI</name>
<gene>
    <name evidence="2" type="ORF">MUK42_35998</name>
</gene>
<proteinExistence type="predicted"/>
<dbReference type="Proteomes" id="UP001055439">
    <property type="component" value="Chromosome 8"/>
</dbReference>
<protein>
    <submittedName>
        <fullName evidence="2">Uncharacterized protein</fullName>
    </submittedName>
</protein>
<evidence type="ECO:0000256" key="1">
    <source>
        <dbReference type="SAM" id="MobiDB-lite"/>
    </source>
</evidence>
<dbReference type="AlphaFoldDB" id="A0A9E7KZL3"/>
<sequence length="121" mass="13638">MGNCLNRRQRAMTWVDEEGWDTTGSGSPRRDDRVAKLRRKSLLRREDGGASSSLVKIRITKKQWEELVSGADMQGVDVHRVLSRIMGRSRSCIEGGGRQWRPSLQSIPEDAESEVDIVGSR</sequence>
<accession>A0A9E7KZL3</accession>
<dbReference type="OrthoDB" id="610799at2759"/>
<reference evidence="2" key="1">
    <citation type="submission" date="2022-05" db="EMBL/GenBank/DDBJ databases">
        <title>The Musa troglodytarum L. genome provides insights into the mechanism of non-climacteric behaviour and enrichment of carotenoids.</title>
        <authorList>
            <person name="Wang J."/>
        </authorList>
    </citation>
    <scope>NUCLEOTIDE SEQUENCE</scope>
    <source>
        <tissue evidence="2">Leaf</tissue>
    </source>
</reference>